<reference evidence="6 7" key="1">
    <citation type="submission" date="2019-03" db="EMBL/GenBank/DDBJ databases">
        <title>New insights into Acidothiobacillus thiooxidans sulfur metabolism through coupled gene expression, solution geochemistry, microscopy and spectroscopy analyses.</title>
        <authorList>
            <person name="Camacho D."/>
            <person name="Frazao R."/>
            <person name="Fouillen A."/>
            <person name="Nanci A."/>
            <person name="Lang B.F."/>
            <person name="Apte S.C."/>
            <person name="Baron C."/>
            <person name="Warren L.A."/>
        </authorList>
    </citation>
    <scope>NUCLEOTIDE SEQUENCE [LARGE SCALE GENOMIC DNA]</scope>
    <source>
        <strain evidence="6 7">ATCC 19377</strain>
    </source>
</reference>
<evidence type="ECO:0000313" key="7">
    <source>
        <dbReference type="Proteomes" id="UP000315403"/>
    </source>
</evidence>
<keyword evidence="1 6" id="KW-0489">Methyltransferase</keyword>
<dbReference type="PANTHER" id="PTHR12829:SF7">
    <property type="entry name" value="N6-ADENOSINE-METHYLTRANSFERASE CATALYTIC SUBUNIT"/>
    <property type="match status" value="1"/>
</dbReference>
<keyword evidence="3" id="KW-0949">S-adenosyl-L-methionine</keyword>
<evidence type="ECO:0000256" key="4">
    <source>
        <dbReference type="PROSITE-ProRule" id="PRU00489"/>
    </source>
</evidence>
<evidence type="ECO:0000256" key="3">
    <source>
        <dbReference type="ARBA" id="ARBA00022691"/>
    </source>
</evidence>
<proteinExistence type="inferred from homology"/>
<evidence type="ECO:0000256" key="1">
    <source>
        <dbReference type="ARBA" id="ARBA00022603"/>
    </source>
</evidence>
<dbReference type="Proteomes" id="UP000315403">
    <property type="component" value="Unassembled WGS sequence"/>
</dbReference>
<dbReference type="EMBL" id="SZUV01000001">
    <property type="protein sequence ID" value="TQN50368.1"/>
    <property type="molecule type" value="Genomic_DNA"/>
</dbReference>
<name>A0A543Q242_ACITH</name>
<feature type="compositionally biased region" description="Polar residues" evidence="5">
    <location>
        <begin position="46"/>
        <end position="60"/>
    </location>
</feature>
<sequence>MRHQIKQGKCDAERDALIVAGFLLEPPPGAPIRSKKLVKLREKPRNSSGNNAGLSKQSSMDAVHTSVPAVYGGESTADGLVLVPTAYGEELAQSIRPPAVRPEGYPIATDSLDTLIKNECRFGAILADPPWRYSNTVSNGAADRHYPTMSMDELRGLPVPQLALPDAYLFLWATAPLLREALDLMQAWGFDYKTHMVWNKPRFGMGNYWRSAHELLCLGIRGKPAGWCRHDISSWAVFPATRHSAKPSYFREMIASVVDGPYLEMFGREQNSGWTTFGNQVQPTLFACFNEENTHVY</sequence>
<dbReference type="InterPro" id="IPR007757">
    <property type="entry name" value="MT-A70-like"/>
</dbReference>
<dbReference type="AlphaFoldDB" id="A0A543Q242"/>
<dbReference type="GO" id="GO:0009007">
    <property type="term" value="F:site-specific DNA-methyltransferase (adenine-specific) activity"/>
    <property type="evidence" value="ECO:0007669"/>
    <property type="project" value="UniProtKB-EC"/>
</dbReference>
<keyword evidence="2 6" id="KW-0808">Transferase</keyword>
<feature type="region of interest" description="Disordered" evidence="5">
    <location>
        <begin position="34"/>
        <end position="60"/>
    </location>
</feature>
<evidence type="ECO:0000256" key="2">
    <source>
        <dbReference type="ARBA" id="ARBA00022679"/>
    </source>
</evidence>
<accession>A0A543Q242</accession>
<dbReference type="PANTHER" id="PTHR12829">
    <property type="entry name" value="N6-ADENOSINE-METHYLTRANSFERASE"/>
    <property type="match status" value="1"/>
</dbReference>
<evidence type="ECO:0000313" key="6">
    <source>
        <dbReference type="EMBL" id="TQN50368.1"/>
    </source>
</evidence>
<dbReference type="SUPFAM" id="SSF53335">
    <property type="entry name" value="S-adenosyl-L-methionine-dependent methyltransferases"/>
    <property type="match status" value="1"/>
</dbReference>
<dbReference type="GO" id="GO:0032259">
    <property type="term" value="P:methylation"/>
    <property type="evidence" value="ECO:0007669"/>
    <property type="project" value="UniProtKB-KW"/>
</dbReference>
<dbReference type="InterPro" id="IPR029063">
    <property type="entry name" value="SAM-dependent_MTases_sf"/>
</dbReference>
<dbReference type="Pfam" id="PF05063">
    <property type="entry name" value="MT-A70"/>
    <property type="match status" value="1"/>
</dbReference>
<gene>
    <name evidence="6" type="primary">munIM</name>
    <name evidence="6" type="ORF">DLNHIDIE_00221</name>
</gene>
<organism evidence="6 7">
    <name type="scientific">Acidithiobacillus thiooxidans ATCC 19377</name>
    <dbReference type="NCBI Taxonomy" id="637390"/>
    <lineage>
        <taxon>Bacteria</taxon>
        <taxon>Pseudomonadati</taxon>
        <taxon>Pseudomonadota</taxon>
        <taxon>Acidithiobacillia</taxon>
        <taxon>Acidithiobacillales</taxon>
        <taxon>Acidithiobacillaceae</taxon>
        <taxon>Acidithiobacillus</taxon>
    </lineage>
</organism>
<comment type="caution">
    <text evidence="6">The sequence shown here is derived from an EMBL/GenBank/DDBJ whole genome shotgun (WGS) entry which is preliminary data.</text>
</comment>
<dbReference type="PROSITE" id="PS51143">
    <property type="entry name" value="MT_A70"/>
    <property type="match status" value="1"/>
</dbReference>
<evidence type="ECO:0000256" key="5">
    <source>
        <dbReference type="SAM" id="MobiDB-lite"/>
    </source>
</evidence>
<dbReference type="EC" id="2.1.1.72" evidence="6"/>
<comment type="similarity">
    <text evidence="4">Belongs to the MT-A70-like family.</text>
</comment>
<protein>
    <submittedName>
        <fullName evidence="6">Modification methylase MunI</fullName>
        <ecNumber evidence="6">2.1.1.72</ecNumber>
    </submittedName>
</protein>